<dbReference type="STRING" id="1121451.DESAM_21653"/>
<protein>
    <submittedName>
        <fullName evidence="1">Uncharacterized protein</fullName>
    </submittedName>
</protein>
<reference evidence="1 2" key="1">
    <citation type="submission" date="2012-10" db="EMBL/GenBank/DDBJ databases">
        <authorList>
            <person name="Genoscope - CEA"/>
        </authorList>
    </citation>
    <scope>NUCLEOTIDE SEQUENCE [LARGE SCALE GENOMIC DNA]</scope>
    <source>
        <strain evidence="2">AM13 / DSM 14728</strain>
    </source>
</reference>
<dbReference type="HOGENOM" id="CLU_2522141_0_0_7"/>
<evidence type="ECO:0000313" key="2">
    <source>
        <dbReference type="Proteomes" id="UP000010808"/>
    </source>
</evidence>
<sequence length="84" mass="10259">MPPATRQEVHSETKGLFEHLGLGRYFKNLLDKIKSYAAVLNTYFQHRRIFNILIYIQLKFWKGNVHPPRNHEIYFIRSRRDYYC</sequence>
<organism evidence="1 2">
    <name type="scientific">Maridesulfovibrio hydrothermalis AM13 = DSM 14728</name>
    <dbReference type="NCBI Taxonomy" id="1121451"/>
    <lineage>
        <taxon>Bacteria</taxon>
        <taxon>Pseudomonadati</taxon>
        <taxon>Thermodesulfobacteriota</taxon>
        <taxon>Desulfovibrionia</taxon>
        <taxon>Desulfovibrionales</taxon>
        <taxon>Desulfovibrionaceae</taxon>
        <taxon>Maridesulfovibrio</taxon>
    </lineage>
</organism>
<evidence type="ECO:0000313" key="1">
    <source>
        <dbReference type="EMBL" id="CCO23930.1"/>
    </source>
</evidence>
<dbReference type="KEGG" id="dhy:DESAM_21653"/>
<dbReference type="Proteomes" id="UP000010808">
    <property type="component" value="Chromosome"/>
</dbReference>
<gene>
    <name evidence="1" type="ORF">DESAM_21653</name>
</gene>
<keyword evidence="2" id="KW-1185">Reference proteome</keyword>
<dbReference type="EMBL" id="FO203522">
    <property type="protein sequence ID" value="CCO23930.1"/>
    <property type="molecule type" value="Genomic_DNA"/>
</dbReference>
<dbReference type="AlphaFoldDB" id="L0RCM3"/>
<proteinExistence type="predicted"/>
<name>L0RCM3_9BACT</name>
<accession>L0RCM3</accession>